<feature type="transmembrane region" description="Helical" evidence="7">
    <location>
        <begin position="84"/>
        <end position="103"/>
    </location>
</feature>
<dbReference type="SMART" id="SM00849">
    <property type="entry name" value="Lactamase_B"/>
    <property type="match status" value="1"/>
</dbReference>
<dbReference type="Proteomes" id="UP000182409">
    <property type="component" value="Unassembled WGS sequence"/>
</dbReference>
<dbReference type="PANTHER" id="PTHR30619">
    <property type="entry name" value="DNA INTERNALIZATION/COMPETENCE PROTEIN COMEC/REC2"/>
    <property type="match status" value="1"/>
</dbReference>
<feature type="transmembrane region" description="Helical" evidence="7">
    <location>
        <begin position="425"/>
        <end position="444"/>
    </location>
</feature>
<dbReference type="PANTHER" id="PTHR30619:SF1">
    <property type="entry name" value="RECOMBINATION PROTEIN 2"/>
    <property type="match status" value="1"/>
</dbReference>
<evidence type="ECO:0000313" key="9">
    <source>
        <dbReference type="EMBL" id="SEB56930.1"/>
    </source>
</evidence>
<feature type="transmembrane region" description="Helical" evidence="7">
    <location>
        <begin position="357"/>
        <end position="374"/>
    </location>
</feature>
<proteinExistence type="predicted"/>
<keyword evidence="2" id="KW-1003">Cell membrane</keyword>
<dbReference type="EMBL" id="FNSD01000001">
    <property type="protein sequence ID" value="SEB56930.1"/>
    <property type="molecule type" value="Genomic_DNA"/>
</dbReference>
<evidence type="ECO:0000256" key="2">
    <source>
        <dbReference type="ARBA" id="ARBA00022475"/>
    </source>
</evidence>
<evidence type="ECO:0000256" key="5">
    <source>
        <dbReference type="ARBA" id="ARBA00023136"/>
    </source>
</evidence>
<dbReference type="AlphaFoldDB" id="A0A1H4KEE6"/>
<dbReference type="CDD" id="cd07731">
    <property type="entry name" value="ComA-like_MBL-fold"/>
    <property type="match status" value="1"/>
</dbReference>
<dbReference type="InterPro" id="IPR035681">
    <property type="entry name" value="ComA-like_MBL"/>
</dbReference>
<keyword evidence="3 7" id="KW-0812">Transmembrane</keyword>
<dbReference type="InterPro" id="IPR004477">
    <property type="entry name" value="ComEC_N"/>
</dbReference>
<keyword evidence="5 7" id="KW-0472">Membrane</keyword>
<feature type="transmembrane region" description="Helical" evidence="7">
    <location>
        <begin position="329"/>
        <end position="350"/>
    </location>
</feature>
<name>A0A1H4KEE6_9BACT</name>
<evidence type="ECO:0000256" key="1">
    <source>
        <dbReference type="ARBA" id="ARBA00004651"/>
    </source>
</evidence>
<dbReference type="InterPro" id="IPR001279">
    <property type="entry name" value="Metallo-B-lactamas"/>
</dbReference>
<dbReference type="Pfam" id="PF00753">
    <property type="entry name" value="Lactamase_B"/>
    <property type="match status" value="1"/>
</dbReference>
<organism evidence="9 10">
    <name type="scientific">Terriglobus roseus</name>
    <dbReference type="NCBI Taxonomy" id="392734"/>
    <lineage>
        <taxon>Bacteria</taxon>
        <taxon>Pseudomonadati</taxon>
        <taxon>Acidobacteriota</taxon>
        <taxon>Terriglobia</taxon>
        <taxon>Terriglobales</taxon>
        <taxon>Acidobacteriaceae</taxon>
        <taxon>Terriglobus</taxon>
    </lineage>
</organism>
<evidence type="ECO:0000259" key="8">
    <source>
        <dbReference type="SMART" id="SM00849"/>
    </source>
</evidence>
<feature type="transmembrane region" description="Helical" evidence="7">
    <location>
        <begin position="547"/>
        <end position="566"/>
    </location>
</feature>
<protein>
    <submittedName>
        <fullName evidence="9">Competence protein ComEC</fullName>
    </submittedName>
</protein>
<dbReference type="NCBIfam" id="TIGR00360">
    <property type="entry name" value="ComEC_N-term"/>
    <property type="match status" value="1"/>
</dbReference>
<feature type="transmembrane region" description="Helical" evidence="7">
    <location>
        <begin position="60"/>
        <end position="78"/>
    </location>
</feature>
<dbReference type="SUPFAM" id="SSF56281">
    <property type="entry name" value="Metallo-hydrolase/oxidoreductase"/>
    <property type="match status" value="1"/>
</dbReference>
<accession>A0A1H4KEE6</accession>
<feature type="transmembrane region" description="Helical" evidence="7">
    <location>
        <begin position="636"/>
        <end position="654"/>
    </location>
</feature>
<feature type="transmembrane region" description="Helical" evidence="7">
    <location>
        <begin position="573"/>
        <end position="592"/>
    </location>
</feature>
<dbReference type="InterPro" id="IPR052159">
    <property type="entry name" value="Competence_DNA_uptake"/>
</dbReference>
<evidence type="ECO:0000256" key="7">
    <source>
        <dbReference type="SAM" id="Phobius"/>
    </source>
</evidence>
<feature type="transmembrane region" description="Helical" evidence="7">
    <location>
        <begin position="510"/>
        <end position="535"/>
    </location>
</feature>
<feature type="region of interest" description="Disordered" evidence="6">
    <location>
        <begin position="137"/>
        <end position="163"/>
    </location>
</feature>
<dbReference type="Gene3D" id="3.60.15.10">
    <property type="entry name" value="Ribonuclease Z/Hydroxyacylglutathione hydrolase-like"/>
    <property type="match status" value="1"/>
</dbReference>
<reference evidence="9 10" key="1">
    <citation type="submission" date="2016-10" db="EMBL/GenBank/DDBJ databases">
        <authorList>
            <person name="de Groot N.N."/>
        </authorList>
    </citation>
    <scope>NUCLEOTIDE SEQUENCE [LARGE SCALE GENOMIC DNA]</scope>
    <source>
        <strain evidence="9 10">AB35.6</strain>
    </source>
</reference>
<evidence type="ECO:0000256" key="6">
    <source>
        <dbReference type="SAM" id="MobiDB-lite"/>
    </source>
</evidence>
<dbReference type="OrthoDB" id="9761531at2"/>
<dbReference type="Pfam" id="PF03772">
    <property type="entry name" value="Competence"/>
    <property type="match status" value="1"/>
</dbReference>
<dbReference type="GO" id="GO:0005886">
    <property type="term" value="C:plasma membrane"/>
    <property type="evidence" value="ECO:0007669"/>
    <property type="project" value="UniProtKB-SubCell"/>
</dbReference>
<comment type="subcellular location">
    <subcellularLocation>
        <location evidence="1">Cell membrane</location>
        <topology evidence="1">Multi-pass membrane protein</topology>
    </subcellularLocation>
</comment>
<feature type="transmembrane region" description="Helical" evidence="7">
    <location>
        <begin position="403"/>
        <end position="419"/>
    </location>
</feature>
<feature type="domain" description="Metallo-beta-lactamase" evidence="8">
    <location>
        <begin position="671"/>
        <end position="879"/>
    </location>
</feature>
<dbReference type="RefSeq" id="WP_083350352.1">
    <property type="nucleotide sequence ID" value="NZ_FNSD01000001.1"/>
</dbReference>
<sequence>MTERAATKDRGAHSLLLPETPAHPARFSRIAPLHLRNNPMLLLAVCFAAGILCRNRWQPASQMILVCCAFLAIAFVARTRVPRLAWFTTGILWVALGWANAVLQPSVQDASLLRYEDELQRTMEARVVSVRHLPPRAAGSEVTTSGTKSDEANDAESRDTSRQATEVLEVQVLAIEDVTPDVSRMVALRGGAVLTLLHREDQRNVDVPCGATIRATVRLHAPQRYLDPGVWSYADALQACGITAESSVNTATVRLLEQNHIPASCRFAAAQQWSSTRLSQLSRSSALAGLPSFVRLTSSDMAMLTAMLFGDRTLLQRSVRTAFERTGSFHLFVVAGMHVAVLMAALFGALQRMRVPRWASALLAVTTTSAYAFLTGFGQPVQRALLMSSVYLLIRLIGRQRSALNALGAAILVMLALRPDALAEAGFQMTVLAIFAIAGIAIPISERTVAPFARALRDIGTVRNDPYLQPRLTQMRVALRWFGRSIASRRLPQTRTTWLQGMPALLMRGALMLCELVLITLVAEIVMALPMAMYFHRVTPFAAPANLLALPLVGVLMACAVTTFLASLIHPVLAVPPAALTALSLHAVTFLIHRLSSFHAADLRTPSPELRFAWIAFFVWCAAIYLLHLAARSAGLTALALVPIGLLLVLYPHAPRLHPGSLEFTAIDVGQGDSLLLVSPDAKTMLIDAGGPTGTAAPSDENTFDVGEEVVSPYLWSRGLRRLDALVLTHAHSDHIGGTLAVLRNFQPHELWLSVDADSTQLRALLSAAAARKITVRHLHAGDRNGWGGTDIRVLSPAANGPSGKPSTNDDSLVLRIDYGKSSVLSEGDAERTSESAMVAAHLLPVTLLKVGHHGSTTSTSAEFLGALHPVAAVISCGLGNRFGHPRAPILERLQAAHVHTSRTDDMGAVQYLLSADGSIETRILASYR</sequence>
<keyword evidence="4 7" id="KW-1133">Transmembrane helix</keyword>
<gene>
    <name evidence="9" type="ORF">SAMN05443244_1159</name>
</gene>
<evidence type="ECO:0000313" key="10">
    <source>
        <dbReference type="Proteomes" id="UP000182409"/>
    </source>
</evidence>
<dbReference type="InterPro" id="IPR036866">
    <property type="entry name" value="RibonucZ/Hydroxyglut_hydro"/>
</dbReference>
<evidence type="ECO:0000256" key="3">
    <source>
        <dbReference type="ARBA" id="ARBA00022692"/>
    </source>
</evidence>
<feature type="compositionally biased region" description="Basic and acidic residues" evidence="6">
    <location>
        <begin position="148"/>
        <end position="161"/>
    </location>
</feature>
<evidence type="ECO:0000256" key="4">
    <source>
        <dbReference type="ARBA" id="ARBA00022989"/>
    </source>
</evidence>
<feature type="transmembrane region" description="Helical" evidence="7">
    <location>
        <begin position="612"/>
        <end position="629"/>
    </location>
</feature>